<dbReference type="PANTHER" id="PTHR33567">
    <property type="entry name" value="CHROMATE ION TRANSPORTER (EUROFUNG)"/>
    <property type="match status" value="1"/>
</dbReference>
<evidence type="ECO:0000256" key="7">
    <source>
        <dbReference type="SAM" id="Phobius"/>
    </source>
</evidence>
<comment type="similarity">
    <text evidence="2">Belongs to the chromate ion transporter (CHR) (TC 2.A.51) family.</text>
</comment>
<dbReference type="NCBIfam" id="TIGR00937">
    <property type="entry name" value="2A51"/>
    <property type="match status" value="1"/>
</dbReference>
<feature type="transmembrane region" description="Helical" evidence="7">
    <location>
        <begin position="143"/>
        <end position="174"/>
    </location>
</feature>
<feature type="transmembrane region" description="Helical" evidence="7">
    <location>
        <begin position="337"/>
        <end position="355"/>
    </location>
</feature>
<keyword evidence="9" id="KW-1185">Reference proteome</keyword>
<protein>
    <submittedName>
        <fullName evidence="8">Chromate efflux transporter</fullName>
    </submittedName>
</protein>
<reference evidence="9" key="1">
    <citation type="journal article" date="2019" name="Int. J. Syst. Evol. Microbiol.">
        <title>The Global Catalogue of Microorganisms (GCM) 10K type strain sequencing project: providing services to taxonomists for standard genome sequencing and annotation.</title>
        <authorList>
            <consortium name="The Broad Institute Genomics Platform"/>
            <consortium name="The Broad Institute Genome Sequencing Center for Infectious Disease"/>
            <person name="Wu L."/>
            <person name="Ma J."/>
        </authorList>
    </citation>
    <scope>NUCLEOTIDE SEQUENCE [LARGE SCALE GENOMIC DNA]</scope>
    <source>
        <strain evidence="9">KCTC 22671</strain>
    </source>
</reference>
<dbReference type="EMBL" id="JBHUPC010000017">
    <property type="protein sequence ID" value="MFD2892724.1"/>
    <property type="molecule type" value="Genomic_DNA"/>
</dbReference>
<feature type="transmembrane region" description="Helical" evidence="7">
    <location>
        <begin position="114"/>
        <end position="131"/>
    </location>
</feature>
<evidence type="ECO:0000313" key="8">
    <source>
        <dbReference type="EMBL" id="MFD2892724.1"/>
    </source>
</evidence>
<dbReference type="Pfam" id="PF02417">
    <property type="entry name" value="Chromate_transp"/>
    <property type="match status" value="2"/>
</dbReference>
<evidence type="ECO:0000256" key="1">
    <source>
        <dbReference type="ARBA" id="ARBA00004651"/>
    </source>
</evidence>
<keyword evidence="5 7" id="KW-1133">Transmembrane helix</keyword>
<comment type="caution">
    <text evidence="8">The sequence shown here is derived from an EMBL/GenBank/DDBJ whole genome shotgun (WGS) entry which is preliminary data.</text>
</comment>
<evidence type="ECO:0000256" key="4">
    <source>
        <dbReference type="ARBA" id="ARBA00022692"/>
    </source>
</evidence>
<dbReference type="RefSeq" id="WP_379812438.1">
    <property type="nucleotide sequence ID" value="NZ_JBHUPC010000017.1"/>
</dbReference>
<comment type="subcellular location">
    <subcellularLocation>
        <location evidence="1">Cell membrane</location>
        <topology evidence="1">Multi-pass membrane protein</topology>
    </subcellularLocation>
</comment>
<keyword evidence="3" id="KW-1003">Cell membrane</keyword>
<sequence>MTVKTSIKEIAQVFFKLGCFSFGGPAAHIAMMEEEVVNKRKWMEREHFLDLIGATNLIPGPNSTEMTMHCGYEKGGSLGLFVAGISFIVPAVLVTGCIAWLYTTYGQLPKVEPFLWGIKPAVLAIIVSAILKLGQKALKSTELTVLGCLALIACLLGFNEIYVLLFFGLAGALYFNYRNKKKSANVQSIIPLLFLQSSTTAIAQLTTSKIFWVFLKVGAVLYGGGYVLFGYLDGELVAKGLLNPQQLIDAVAVGQFTPGPVLSTATFIGYQLDGFWGALAATLGIFLPSFLFVLLLNPFVPKMRQSSFLSYFLDCVNVAAVAIMVNVLFNMSVATLIDWKAILITLMSLIITFALKKVNVMWTVIGGSILGYLLLLL</sequence>
<evidence type="ECO:0000256" key="3">
    <source>
        <dbReference type="ARBA" id="ARBA00022475"/>
    </source>
</evidence>
<organism evidence="8 9">
    <name type="scientific">Flavobacterium chuncheonense</name>
    <dbReference type="NCBI Taxonomy" id="2026653"/>
    <lineage>
        <taxon>Bacteria</taxon>
        <taxon>Pseudomonadati</taxon>
        <taxon>Bacteroidota</taxon>
        <taxon>Flavobacteriia</taxon>
        <taxon>Flavobacteriales</taxon>
        <taxon>Flavobacteriaceae</taxon>
        <taxon>Flavobacterium</taxon>
    </lineage>
</organism>
<keyword evidence="6 7" id="KW-0472">Membrane</keyword>
<accession>A0ABW5YNV5</accession>
<proteinExistence type="inferred from homology"/>
<feature type="transmembrane region" description="Helical" evidence="7">
    <location>
        <begin position="78"/>
        <end position="102"/>
    </location>
</feature>
<feature type="transmembrane region" description="Helical" evidence="7">
    <location>
        <begin position="275"/>
        <end position="296"/>
    </location>
</feature>
<dbReference type="PANTHER" id="PTHR33567:SF3">
    <property type="entry name" value="CHROMATE ION TRANSPORTER (EUROFUNG)"/>
    <property type="match status" value="1"/>
</dbReference>
<name>A0ABW5YNV5_9FLAO</name>
<evidence type="ECO:0000256" key="6">
    <source>
        <dbReference type="ARBA" id="ARBA00023136"/>
    </source>
</evidence>
<evidence type="ECO:0000256" key="2">
    <source>
        <dbReference type="ARBA" id="ARBA00005262"/>
    </source>
</evidence>
<feature type="transmembrane region" description="Helical" evidence="7">
    <location>
        <begin position="210"/>
        <end position="232"/>
    </location>
</feature>
<dbReference type="InterPro" id="IPR014047">
    <property type="entry name" value="Chr_Tranpt_l_chain"/>
</dbReference>
<feature type="transmembrane region" description="Helical" evidence="7">
    <location>
        <begin position="308"/>
        <end position="331"/>
    </location>
</feature>
<keyword evidence="4 7" id="KW-0812">Transmembrane</keyword>
<dbReference type="PIRSF" id="PIRSF004810">
    <property type="entry name" value="ChrA"/>
    <property type="match status" value="1"/>
</dbReference>
<evidence type="ECO:0000313" key="9">
    <source>
        <dbReference type="Proteomes" id="UP001597534"/>
    </source>
</evidence>
<dbReference type="Proteomes" id="UP001597534">
    <property type="component" value="Unassembled WGS sequence"/>
</dbReference>
<feature type="transmembrane region" description="Helical" evidence="7">
    <location>
        <begin position="360"/>
        <end position="376"/>
    </location>
</feature>
<dbReference type="InterPro" id="IPR003370">
    <property type="entry name" value="Chromate_transpt"/>
</dbReference>
<evidence type="ECO:0000256" key="5">
    <source>
        <dbReference type="ARBA" id="ARBA00022989"/>
    </source>
</evidence>
<gene>
    <name evidence="8" type="primary">chrA</name>
    <name evidence="8" type="ORF">ACFS5J_11950</name>
</gene>